<dbReference type="AlphaFoldDB" id="A0A150P9M8"/>
<accession>A0A150P9M8</accession>
<comment type="caution">
    <text evidence="2">The sequence shown here is derived from an EMBL/GenBank/DDBJ whole genome shotgun (WGS) entry which is preliminary data.</text>
</comment>
<protein>
    <submittedName>
        <fullName evidence="2">Uncharacterized protein</fullName>
    </submittedName>
</protein>
<name>A0A150P9M8_SORCE</name>
<sequence length="81" mass="8055">MRSAEGRVMPTLEHNALVEMFREDISGAEASAAEISIISIGSDCRVAESSSGVAQRGPNEPPVKAPASAVAGAGTSSGGAV</sequence>
<evidence type="ECO:0000313" key="2">
    <source>
        <dbReference type="EMBL" id="KYF52415.1"/>
    </source>
</evidence>
<evidence type="ECO:0000313" key="3">
    <source>
        <dbReference type="Proteomes" id="UP000075420"/>
    </source>
</evidence>
<gene>
    <name evidence="2" type="ORF">BE08_24620</name>
</gene>
<reference evidence="2 3" key="1">
    <citation type="submission" date="2014-02" db="EMBL/GenBank/DDBJ databases">
        <title>The small core and large imbalanced accessory genome model reveals a collaborative survival strategy of Sorangium cellulosum strains in nature.</title>
        <authorList>
            <person name="Han K."/>
            <person name="Peng R."/>
            <person name="Blom J."/>
            <person name="Li Y.-Z."/>
        </authorList>
    </citation>
    <scope>NUCLEOTIDE SEQUENCE [LARGE SCALE GENOMIC DNA]</scope>
    <source>
        <strain evidence="2 3">So0157-25</strain>
    </source>
</reference>
<organism evidence="2 3">
    <name type="scientific">Sorangium cellulosum</name>
    <name type="common">Polyangium cellulosum</name>
    <dbReference type="NCBI Taxonomy" id="56"/>
    <lineage>
        <taxon>Bacteria</taxon>
        <taxon>Pseudomonadati</taxon>
        <taxon>Myxococcota</taxon>
        <taxon>Polyangia</taxon>
        <taxon>Polyangiales</taxon>
        <taxon>Polyangiaceae</taxon>
        <taxon>Sorangium</taxon>
    </lineage>
</organism>
<feature type="region of interest" description="Disordered" evidence="1">
    <location>
        <begin position="49"/>
        <end position="81"/>
    </location>
</feature>
<dbReference type="EMBL" id="JELY01002475">
    <property type="protein sequence ID" value="KYF52415.1"/>
    <property type="molecule type" value="Genomic_DNA"/>
</dbReference>
<dbReference type="Proteomes" id="UP000075420">
    <property type="component" value="Unassembled WGS sequence"/>
</dbReference>
<feature type="compositionally biased region" description="Low complexity" evidence="1">
    <location>
        <begin position="65"/>
        <end position="74"/>
    </location>
</feature>
<evidence type="ECO:0000256" key="1">
    <source>
        <dbReference type="SAM" id="MobiDB-lite"/>
    </source>
</evidence>
<proteinExistence type="predicted"/>